<comment type="caution">
    <text evidence="1">The sequence shown here is derived from an EMBL/GenBank/DDBJ whole genome shotgun (WGS) entry which is preliminary data.</text>
</comment>
<keyword evidence="2" id="KW-1185">Reference proteome</keyword>
<organism evidence="1 2">
    <name type="scientific">Extremus antarcticus</name>
    <dbReference type="NCBI Taxonomy" id="702011"/>
    <lineage>
        <taxon>Eukaryota</taxon>
        <taxon>Fungi</taxon>
        <taxon>Dikarya</taxon>
        <taxon>Ascomycota</taxon>
        <taxon>Pezizomycotina</taxon>
        <taxon>Dothideomycetes</taxon>
        <taxon>Dothideomycetidae</taxon>
        <taxon>Mycosphaerellales</taxon>
        <taxon>Extremaceae</taxon>
        <taxon>Extremus</taxon>
    </lineage>
</organism>
<proteinExistence type="predicted"/>
<evidence type="ECO:0000313" key="1">
    <source>
        <dbReference type="EMBL" id="KAK3048516.1"/>
    </source>
</evidence>
<dbReference type="Gene3D" id="3.30.710.10">
    <property type="entry name" value="Potassium Channel Kv1.1, Chain A"/>
    <property type="match status" value="1"/>
</dbReference>
<evidence type="ECO:0000313" key="2">
    <source>
        <dbReference type="Proteomes" id="UP001271007"/>
    </source>
</evidence>
<name>A0AAJ0DE69_9PEZI</name>
<dbReference type="Proteomes" id="UP001271007">
    <property type="component" value="Unassembled WGS sequence"/>
</dbReference>
<dbReference type="CDD" id="cd18186">
    <property type="entry name" value="BTB_POZ_ZBTB_KLHL-like"/>
    <property type="match status" value="1"/>
</dbReference>
<gene>
    <name evidence="1" type="ORF">LTR09_010180</name>
</gene>
<dbReference type="AlphaFoldDB" id="A0AAJ0DE69"/>
<dbReference type="InterPro" id="IPR011333">
    <property type="entry name" value="SKP1/BTB/POZ_sf"/>
</dbReference>
<dbReference type="EMBL" id="JAWDJX010000048">
    <property type="protein sequence ID" value="KAK3048516.1"/>
    <property type="molecule type" value="Genomic_DNA"/>
</dbReference>
<reference evidence="1" key="1">
    <citation type="submission" date="2023-04" db="EMBL/GenBank/DDBJ databases">
        <title>Black Yeasts Isolated from many extreme environments.</title>
        <authorList>
            <person name="Coleine C."/>
            <person name="Stajich J.E."/>
            <person name="Selbmann L."/>
        </authorList>
    </citation>
    <scope>NUCLEOTIDE SEQUENCE</scope>
    <source>
        <strain evidence="1">CCFEE 5312</strain>
    </source>
</reference>
<sequence>MATDVHAELEKQSYYISDVPDFTVRVIEHKEVIRKAMAAARRVMEPKTVHEFKVERTKLISRSDVLKEMFSPENQLKESTLTCVDLLEDHPKAVEIWFKVLHGVTDLTSAYSAKIIDVWEVLELAHKYVMDPRIAGAKAWYAGWSEVYSCGGRLSYDQYRSLLLPCYTFDHAEGFAATTKFLAYHGTGHITEEKPPGLTHDHLRLEARVIQQLNAARGRLKTILHRGLYGPIESILRSDMCSTHANALFFYELALTNSGAWPLESQFLRKSVNDMTTMLASFQDPAAANAETGCLYCKVDYKSNVETAAEETTQYFDCLCLDCDDASNPKFGNPDEDYWKHSKQGVVWDRKCRISHGQPTWYFSFMDRKQEQMARMRNHK</sequence>
<accession>A0AAJ0DE69</accession>
<protein>
    <submittedName>
        <fullName evidence="1">Uncharacterized protein</fullName>
    </submittedName>
</protein>